<dbReference type="Proteomes" id="UP000275078">
    <property type="component" value="Unassembled WGS sequence"/>
</dbReference>
<feature type="signal peptide" evidence="2">
    <location>
        <begin position="1"/>
        <end position="26"/>
    </location>
</feature>
<protein>
    <submittedName>
        <fullName evidence="3">Uncharacterized protein</fullName>
    </submittedName>
</protein>
<evidence type="ECO:0000256" key="1">
    <source>
        <dbReference type="SAM" id="MobiDB-lite"/>
    </source>
</evidence>
<evidence type="ECO:0000256" key="2">
    <source>
        <dbReference type="SAM" id="SignalP"/>
    </source>
</evidence>
<keyword evidence="4" id="KW-1185">Reference proteome</keyword>
<evidence type="ECO:0000313" key="4">
    <source>
        <dbReference type="Proteomes" id="UP000275078"/>
    </source>
</evidence>
<feature type="compositionally biased region" description="Basic and acidic residues" evidence="1">
    <location>
        <begin position="133"/>
        <end position="165"/>
    </location>
</feature>
<name>A0A3N4I1W3_ASCIM</name>
<reference evidence="3 4" key="1">
    <citation type="journal article" date="2018" name="Nat. Ecol. Evol.">
        <title>Pezizomycetes genomes reveal the molecular basis of ectomycorrhizal truffle lifestyle.</title>
        <authorList>
            <person name="Murat C."/>
            <person name="Payen T."/>
            <person name="Noel B."/>
            <person name="Kuo A."/>
            <person name="Morin E."/>
            <person name="Chen J."/>
            <person name="Kohler A."/>
            <person name="Krizsan K."/>
            <person name="Balestrini R."/>
            <person name="Da Silva C."/>
            <person name="Montanini B."/>
            <person name="Hainaut M."/>
            <person name="Levati E."/>
            <person name="Barry K.W."/>
            <person name="Belfiori B."/>
            <person name="Cichocki N."/>
            <person name="Clum A."/>
            <person name="Dockter R.B."/>
            <person name="Fauchery L."/>
            <person name="Guy J."/>
            <person name="Iotti M."/>
            <person name="Le Tacon F."/>
            <person name="Lindquist E.A."/>
            <person name="Lipzen A."/>
            <person name="Malagnac F."/>
            <person name="Mello A."/>
            <person name="Molinier V."/>
            <person name="Miyauchi S."/>
            <person name="Poulain J."/>
            <person name="Riccioni C."/>
            <person name="Rubini A."/>
            <person name="Sitrit Y."/>
            <person name="Splivallo R."/>
            <person name="Traeger S."/>
            <person name="Wang M."/>
            <person name="Zifcakova L."/>
            <person name="Wipf D."/>
            <person name="Zambonelli A."/>
            <person name="Paolocci F."/>
            <person name="Nowrousian M."/>
            <person name="Ottonello S."/>
            <person name="Baldrian P."/>
            <person name="Spatafora J.W."/>
            <person name="Henrissat B."/>
            <person name="Nagy L.G."/>
            <person name="Aury J.M."/>
            <person name="Wincker P."/>
            <person name="Grigoriev I.V."/>
            <person name="Bonfante P."/>
            <person name="Martin F.M."/>
        </authorList>
    </citation>
    <scope>NUCLEOTIDE SEQUENCE [LARGE SCALE GENOMIC DNA]</scope>
    <source>
        <strain evidence="3 4">RN42</strain>
    </source>
</reference>
<feature type="chain" id="PRO_5018129904" evidence="2">
    <location>
        <begin position="27"/>
        <end position="240"/>
    </location>
</feature>
<evidence type="ECO:0000313" key="3">
    <source>
        <dbReference type="EMBL" id="RPA80073.1"/>
    </source>
</evidence>
<sequence length="240" mass="26413">MQLMIQTQPTFTLLSVFLLLVTQTSSLVIPAHNPNFESDPAPQPATLHHGRYSPVFWPPLQGGDEKIKLSVRSGKPFRKLADPRRPKPQTEPAKSPIQPPTTFPNCKRAGSAGAKGCGSDRTSDGATTPAPAKAHDKSKTKEEKNKKHQPTEAERRKHEEQEREKCLDDLLKSPGLTGGGIIHKQLFPGRRGDVTAVWRAASLDATFGGRGTWDSETAEQARVEANIKRQAEGKRLYAQR</sequence>
<keyword evidence="2" id="KW-0732">Signal</keyword>
<dbReference type="EMBL" id="ML119692">
    <property type="protein sequence ID" value="RPA80073.1"/>
    <property type="molecule type" value="Genomic_DNA"/>
</dbReference>
<dbReference type="AlphaFoldDB" id="A0A3N4I1W3"/>
<accession>A0A3N4I1W3</accession>
<gene>
    <name evidence="3" type="ORF">BJ508DRAFT_362804</name>
</gene>
<feature type="region of interest" description="Disordered" evidence="1">
    <location>
        <begin position="71"/>
        <end position="165"/>
    </location>
</feature>
<organism evidence="3 4">
    <name type="scientific">Ascobolus immersus RN42</name>
    <dbReference type="NCBI Taxonomy" id="1160509"/>
    <lineage>
        <taxon>Eukaryota</taxon>
        <taxon>Fungi</taxon>
        <taxon>Dikarya</taxon>
        <taxon>Ascomycota</taxon>
        <taxon>Pezizomycotina</taxon>
        <taxon>Pezizomycetes</taxon>
        <taxon>Pezizales</taxon>
        <taxon>Ascobolaceae</taxon>
        <taxon>Ascobolus</taxon>
    </lineage>
</organism>
<proteinExistence type="predicted"/>